<keyword evidence="1" id="KW-0472">Membrane</keyword>
<evidence type="ECO:0000313" key="3">
    <source>
        <dbReference type="EMBL" id="PZP35832.1"/>
    </source>
</evidence>
<dbReference type="InterPro" id="IPR051311">
    <property type="entry name" value="DedA_domain"/>
</dbReference>
<feature type="transmembrane region" description="Helical" evidence="1">
    <location>
        <begin position="56"/>
        <end position="79"/>
    </location>
</feature>
<proteinExistence type="predicted"/>
<dbReference type="EMBL" id="QFOD01000002">
    <property type="protein sequence ID" value="PZP35832.1"/>
    <property type="molecule type" value="Genomic_DNA"/>
</dbReference>
<dbReference type="PANTHER" id="PTHR42709">
    <property type="entry name" value="ALKALINE PHOSPHATASE LIKE PROTEIN"/>
    <property type="match status" value="1"/>
</dbReference>
<accession>A0A2W5FXU2</accession>
<protein>
    <recommendedName>
        <fullName evidence="2">VTT domain-containing protein</fullName>
    </recommendedName>
</protein>
<evidence type="ECO:0000256" key="1">
    <source>
        <dbReference type="SAM" id="Phobius"/>
    </source>
</evidence>
<keyword evidence="1" id="KW-1133">Transmembrane helix</keyword>
<evidence type="ECO:0000259" key="2">
    <source>
        <dbReference type="Pfam" id="PF09335"/>
    </source>
</evidence>
<dbReference type="Proteomes" id="UP000249633">
    <property type="component" value="Unassembled WGS sequence"/>
</dbReference>
<name>A0A2W5FXU2_9BURK</name>
<comment type="caution">
    <text evidence="3">The sequence shown here is derived from an EMBL/GenBank/DDBJ whole genome shotgun (WGS) entry which is preliminary data.</text>
</comment>
<organism evidence="3 4">
    <name type="scientific">Roseateles depolymerans</name>
    <dbReference type="NCBI Taxonomy" id="76731"/>
    <lineage>
        <taxon>Bacteria</taxon>
        <taxon>Pseudomonadati</taxon>
        <taxon>Pseudomonadota</taxon>
        <taxon>Betaproteobacteria</taxon>
        <taxon>Burkholderiales</taxon>
        <taxon>Sphaerotilaceae</taxon>
        <taxon>Roseateles</taxon>
    </lineage>
</organism>
<dbReference type="InterPro" id="IPR032816">
    <property type="entry name" value="VTT_dom"/>
</dbReference>
<feature type="transmembrane region" description="Helical" evidence="1">
    <location>
        <begin position="12"/>
        <end position="36"/>
    </location>
</feature>
<sequence length="165" mass="17995">MEAWLGHLIHDLLAALALPQVGLVAVFVIAFVSATLLPLGSEPALYLVVKADPGLFWPAILVATVGNTLGGITSWWVGYGAERAVEAARHKSPPNPRALAWLQRFGPKACLLSWLPIVGDPLCAVAGWLRLPFWPCVGWMALGKFLRFIFYTAALLWLIPPDWTS</sequence>
<gene>
    <name evidence="3" type="ORF">DI603_03440</name>
</gene>
<keyword evidence="1" id="KW-0812">Transmembrane</keyword>
<feature type="transmembrane region" description="Helical" evidence="1">
    <location>
        <begin position="137"/>
        <end position="159"/>
    </location>
</feature>
<evidence type="ECO:0000313" key="4">
    <source>
        <dbReference type="Proteomes" id="UP000249633"/>
    </source>
</evidence>
<dbReference type="AlphaFoldDB" id="A0A2W5FXU2"/>
<reference evidence="3 4" key="1">
    <citation type="submission" date="2017-08" db="EMBL/GenBank/DDBJ databases">
        <title>Infants hospitalized years apart are colonized by the same room-sourced microbial strains.</title>
        <authorList>
            <person name="Brooks B."/>
            <person name="Olm M.R."/>
            <person name="Firek B.A."/>
            <person name="Baker R."/>
            <person name="Thomas B.C."/>
            <person name="Morowitz M.J."/>
            <person name="Banfield J.F."/>
        </authorList>
    </citation>
    <scope>NUCLEOTIDE SEQUENCE [LARGE SCALE GENOMIC DNA]</scope>
    <source>
        <strain evidence="3">S2_012_000_R2_81</strain>
    </source>
</reference>
<feature type="domain" description="VTT" evidence="2">
    <location>
        <begin position="56"/>
        <end position="153"/>
    </location>
</feature>
<feature type="transmembrane region" description="Helical" evidence="1">
    <location>
        <begin position="111"/>
        <end position="131"/>
    </location>
</feature>
<dbReference type="Pfam" id="PF09335">
    <property type="entry name" value="VTT_dom"/>
    <property type="match status" value="1"/>
</dbReference>
<dbReference type="PANTHER" id="PTHR42709:SF4">
    <property type="entry name" value="INNER MEMBRANE PROTEIN YQAA"/>
    <property type="match status" value="1"/>
</dbReference>